<dbReference type="InterPro" id="IPR008266">
    <property type="entry name" value="Tyr_kinase_AS"/>
</dbReference>
<dbReference type="Gene3D" id="1.10.510.10">
    <property type="entry name" value="Transferase(Phosphotransferase) domain 1"/>
    <property type="match status" value="1"/>
</dbReference>
<name>A0A166T540_9AGAM</name>
<reference evidence="2" key="1">
    <citation type="journal article" date="2016" name="Mol. Biol. Evol.">
        <title>Comparative Genomics of Early-Diverging Mushroom-Forming Fungi Provides Insights into the Origins of Lignocellulose Decay Capabilities.</title>
        <authorList>
            <person name="Nagy L.G."/>
            <person name="Riley R."/>
            <person name="Tritt A."/>
            <person name="Adam C."/>
            <person name="Daum C."/>
            <person name="Floudas D."/>
            <person name="Sun H."/>
            <person name="Yadav J.S."/>
            <person name="Pangilinan J."/>
            <person name="Larsson K.H."/>
            <person name="Matsuura K."/>
            <person name="Barry K."/>
            <person name="Labutti K."/>
            <person name="Kuo R."/>
            <person name="Ohm R.A."/>
            <person name="Bhattacharya S.S."/>
            <person name="Shirouzu T."/>
            <person name="Yoshinaga Y."/>
            <person name="Martin F.M."/>
            <person name="Grigoriev I.V."/>
            <person name="Hibbett D.S."/>
        </authorList>
    </citation>
    <scope>NUCLEOTIDE SEQUENCE [LARGE SCALE GENOMIC DNA]</scope>
    <source>
        <strain evidence="2">CBS 109695</strain>
    </source>
</reference>
<dbReference type="OrthoDB" id="2747778at2759"/>
<evidence type="ECO:0000313" key="2">
    <source>
        <dbReference type="EMBL" id="KZP30197.1"/>
    </source>
</evidence>
<sequence>MGWADVGKRDLQEGEESACSFGVVADAIAGHDDAFTKAGILHGDISVGNILIVRELEGDHTKGVLIDWDLCSLIEDIGQEPRRSARTGTWQFISCHLLQNKPTMLHDRESALHLLTWLALRHVKHNLAPEETVDRLKTFDAVNWDHKGVP</sequence>
<dbReference type="Pfam" id="PF17667">
    <property type="entry name" value="Pkinase_fungal"/>
    <property type="match status" value="1"/>
</dbReference>
<dbReference type="EMBL" id="KV417495">
    <property type="protein sequence ID" value="KZP30197.1"/>
    <property type="molecule type" value="Genomic_DNA"/>
</dbReference>
<gene>
    <name evidence="2" type="ORF">FIBSPDRAFT_946293</name>
</gene>
<evidence type="ECO:0000259" key="1">
    <source>
        <dbReference type="Pfam" id="PF17667"/>
    </source>
</evidence>
<dbReference type="SUPFAM" id="SSF56112">
    <property type="entry name" value="Protein kinase-like (PK-like)"/>
    <property type="match status" value="1"/>
</dbReference>
<dbReference type="InterPro" id="IPR040976">
    <property type="entry name" value="Pkinase_fungal"/>
</dbReference>
<proteinExistence type="predicted"/>
<dbReference type="AlphaFoldDB" id="A0A166T540"/>
<protein>
    <recommendedName>
        <fullName evidence="1">Fungal-type protein kinase domain-containing protein</fullName>
    </recommendedName>
</protein>
<dbReference type="STRING" id="436010.A0A166T540"/>
<dbReference type="PANTHER" id="PTHR38248:SF2">
    <property type="entry name" value="FUNK1 11"/>
    <property type="match status" value="1"/>
</dbReference>
<dbReference type="PROSITE" id="PS00109">
    <property type="entry name" value="PROTEIN_KINASE_TYR"/>
    <property type="match status" value="1"/>
</dbReference>
<feature type="domain" description="Fungal-type protein kinase" evidence="1">
    <location>
        <begin position="21"/>
        <end position="118"/>
    </location>
</feature>
<dbReference type="GO" id="GO:0004672">
    <property type="term" value="F:protein kinase activity"/>
    <property type="evidence" value="ECO:0007669"/>
    <property type="project" value="InterPro"/>
</dbReference>
<accession>A0A166T540</accession>
<organism evidence="2">
    <name type="scientific">Athelia psychrophila</name>
    <dbReference type="NCBI Taxonomy" id="1759441"/>
    <lineage>
        <taxon>Eukaryota</taxon>
        <taxon>Fungi</taxon>
        <taxon>Dikarya</taxon>
        <taxon>Basidiomycota</taxon>
        <taxon>Agaricomycotina</taxon>
        <taxon>Agaricomycetes</taxon>
        <taxon>Agaricomycetidae</taxon>
        <taxon>Atheliales</taxon>
        <taxon>Atheliaceae</taxon>
        <taxon>Athelia</taxon>
    </lineage>
</organism>
<dbReference type="PANTHER" id="PTHR38248">
    <property type="entry name" value="FUNK1 6"/>
    <property type="match status" value="1"/>
</dbReference>
<dbReference type="InterPro" id="IPR011009">
    <property type="entry name" value="Kinase-like_dom_sf"/>
</dbReference>